<name>A0ABU8BC13_9BRAD</name>
<keyword evidence="2" id="KW-1185">Reference proteome</keyword>
<reference evidence="1 2" key="1">
    <citation type="submission" date="2024-02" db="EMBL/GenBank/DDBJ databases">
        <title>Adaptive strategies in a cosmopolitan and abundant soil bacterium.</title>
        <authorList>
            <person name="Carini P."/>
        </authorList>
    </citation>
    <scope>NUCLEOTIDE SEQUENCE [LARGE SCALE GENOMIC DNA]</scope>
    <source>
        <strain evidence="1 2">AZCC 1608</strain>
    </source>
</reference>
<evidence type="ECO:0000313" key="1">
    <source>
        <dbReference type="EMBL" id="MEH2556090.1"/>
    </source>
</evidence>
<organism evidence="1 2">
    <name type="scientific">Bradyrhizobium algeriense</name>
    <dbReference type="NCBI Taxonomy" id="634784"/>
    <lineage>
        <taxon>Bacteria</taxon>
        <taxon>Pseudomonadati</taxon>
        <taxon>Pseudomonadota</taxon>
        <taxon>Alphaproteobacteria</taxon>
        <taxon>Hyphomicrobiales</taxon>
        <taxon>Nitrobacteraceae</taxon>
        <taxon>Bradyrhizobium</taxon>
    </lineage>
</organism>
<gene>
    <name evidence="1" type="ORF">V1286_003619</name>
</gene>
<comment type="caution">
    <text evidence="1">The sequence shown here is derived from an EMBL/GenBank/DDBJ whole genome shotgun (WGS) entry which is preliminary data.</text>
</comment>
<proteinExistence type="predicted"/>
<sequence length="143" mass="16732">MRYERVYVIWDLYDGVRTGVADLDGTPHYFASQYDEGPDDYSDNFKLYPVGTEFMRRAARNWNIYRAWERKFHNGETDLKTHPGHGGIDAEYDELRSWLDKQVVLLEALPSLYRAKFRELPNQEGLPGGMLRELEVTWSPSPV</sequence>
<dbReference type="EMBL" id="JAZHRV010000001">
    <property type="protein sequence ID" value="MEH2556090.1"/>
    <property type="molecule type" value="Genomic_DNA"/>
</dbReference>
<accession>A0ABU8BC13</accession>
<dbReference type="RefSeq" id="WP_334481342.1">
    <property type="nucleotide sequence ID" value="NZ_JAZHRV010000001.1"/>
</dbReference>
<dbReference type="Proteomes" id="UP001364224">
    <property type="component" value="Unassembled WGS sequence"/>
</dbReference>
<evidence type="ECO:0000313" key="2">
    <source>
        <dbReference type="Proteomes" id="UP001364224"/>
    </source>
</evidence>
<protein>
    <submittedName>
        <fullName evidence="1">Uncharacterized protein</fullName>
    </submittedName>
</protein>